<keyword evidence="4" id="KW-1185">Reference proteome</keyword>
<dbReference type="Proteomes" id="UP000054498">
    <property type="component" value="Unassembled WGS sequence"/>
</dbReference>
<dbReference type="AlphaFoldDB" id="A0A0D2MLK5"/>
<dbReference type="InterPro" id="IPR001623">
    <property type="entry name" value="DnaJ_domain"/>
</dbReference>
<dbReference type="CDD" id="cd06257">
    <property type="entry name" value="DnaJ"/>
    <property type="match status" value="1"/>
</dbReference>
<evidence type="ECO:0000313" key="4">
    <source>
        <dbReference type="Proteomes" id="UP000054498"/>
    </source>
</evidence>
<sequence length="278" mass="30362">MQTARIPAAPRTARIASTAAAPAPPRPPRARARRLHVSAGVTDQTARVCGDPERVCFLVSDVASWTAWSPITKKADKRGPPADQIQVGTRFELQQELFGVYSFTMLYQVVELEPGKKLALSGLSDHFTSVDQFIFMPDVHDPNMTVVRYVSDIKLLQWKSALQPVVSSASPRAAGRAAAATAAPPPPSPDPSGHYAALGLRVTSSSVPPDDDDIRSAYRKLVMQLHPDRQAGKGPAAQRQAEDEFKRVLRAYEVLRDPESRRLYDSGQLLEDEDGADI</sequence>
<dbReference type="Gene3D" id="1.10.287.110">
    <property type="entry name" value="DnaJ domain"/>
    <property type="match status" value="1"/>
</dbReference>
<name>A0A0D2MLK5_9CHLO</name>
<dbReference type="InterPro" id="IPR023393">
    <property type="entry name" value="START-like_dom_sf"/>
</dbReference>
<dbReference type="PROSITE" id="PS00636">
    <property type="entry name" value="DNAJ_1"/>
    <property type="match status" value="1"/>
</dbReference>
<dbReference type="InterPro" id="IPR050817">
    <property type="entry name" value="DjlA_DnaK_co-chaperone"/>
</dbReference>
<evidence type="ECO:0000313" key="3">
    <source>
        <dbReference type="EMBL" id="KIZ03755.1"/>
    </source>
</evidence>
<evidence type="ECO:0000259" key="2">
    <source>
        <dbReference type="PROSITE" id="PS50076"/>
    </source>
</evidence>
<dbReference type="Pfam" id="PF00226">
    <property type="entry name" value="DnaJ"/>
    <property type="match status" value="1"/>
</dbReference>
<dbReference type="SMART" id="SM00271">
    <property type="entry name" value="DnaJ"/>
    <property type="match status" value="1"/>
</dbReference>
<dbReference type="PANTHER" id="PTHR24074">
    <property type="entry name" value="CO-CHAPERONE PROTEIN DJLA"/>
    <property type="match status" value="1"/>
</dbReference>
<proteinExistence type="predicted"/>
<dbReference type="PROSITE" id="PS50076">
    <property type="entry name" value="DNAJ_2"/>
    <property type="match status" value="1"/>
</dbReference>
<feature type="region of interest" description="Disordered" evidence="1">
    <location>
        <begin position="1"/>
        <end position="31"/>
    </location>
</feature>
<dbReference type="PRINTS" id="PR00625">
    <property type="entry name" value="JDOMAIN"/>
</dbReference>
<dbReference type="STRING" id="145388.A0A0D2MLK5"/>
<protein>
    <recommendedName>
        <fullName evidence="2">J domain-containing protein</fullName>
    </recommendedName>
</protein>
<dbReference type="SUPFAM" id="SSF46565">
    <property type="entry name" value="Chaperone J-domain"/>
    <property type="match status" value="1"/>
</dbReference>
<dbReference type="SUPFAM" id="SSF55961">
    <property type="entry name" value="Bet v1-like"/>
    <property type="match status" value="1"/>
</dbReference>
<dbReference type="InterPro" id="IPR036869">
    <property type="entry name" value="J_dom_sf"/>
</dbReference>
<evidence type="ECO:0000256" key="1">
    <source>
        <dbReference type="SAM" id="MobiDB-lite"/>
    </source>
</evidence>
<dbReference type="Gene3D" id="3.30.530.20">
    <property type="match status" value="1"/>
</dbReference>
<dbReference type="GeneID" id="25737081"/>
<feature type="region of interest" description="Disordered" evidence="1">
    <location>
        <begin position="177"/>
        <end position="196"/>
    </location>
</feature>
<gene>
    <name evidence="3" type="ORF">MNEG_4203</name>
</gene>
<dbReference type="OrthoDB" id="10250354at2759"/>
<accession>A0A0D2MLK5</accession>
<dbReference type="KEGG" id="mng:MNEG_4203"/>
<feature type="domain" description="J" evidence="2">
    <location>
        <begin position="193"/>
        <end position="268"/>
    </location>
</feature>
<reference evidence="3 4" key="1">
    <citation type="journal article" date="2013" name="BMC Genomics">
        <title>Reconstruction of the lipid metabolism for the microalga Monoraphidium neglectum from its genome sequence reveals characteristics suitable for biofuel production.</title>
        <authorList>
            <person name="Bogen C."/>
            <person name="Al-Dilaimi A."/>
            <person name="Albersmeier A."/>
            <person name="Wichmann J."/>
            <person name="Grundmann M."/>
            <person name="Rupp O."/>
            <person name="Lauersen K.J."/>
            <person name="Blifernez-Klassen O."/>
            <person name="Kalinowski J."/>
            <person name="Goesmann A."/>
            <person name="Mussgnug J.H."/>
            <person name="Kruse O."/>
        </authorList>
    </citation>
    <scope>NUCLEOTIDE SEQUENCE [LARGE SCALE GENOMIC DNA]</scope>
    <source>
        <strain evidence="3 4">SAG 48.87</strain>
    </source>
</reference>
<dbReference type="RefSeq" id="XP_013902774.1">
    <property type="nucleotide sequence ID" value="XM_014047320.1"/>
</dbReference>
<dbReference type="EMBL" id="KK100789">
    <property type="protein sequence ID" value="KIZ03755.1"/>
    <property type="molecule type" value="Genomic_DNA"/>
</dbReference>
<organism evidence="3 4">
    <name type="scientific">Monoraphidium neglectum</name>
    <dbReference type="NCBI Taxonomy" id="145388"/>
    <lineage>
        <taxon>Eukaryota</taxon>
        <taxon>Viridiplantae</taxon>
        <taxon>Chlorophyta</taxon>
        <taxon>core chlorophytes</taxon>
        <taxon>Chlorophyceae</taxon>
        <taxon>CS clade</taxon>
        <taxon>Sphaeropleales</taxon>
        <taxon>Selenastraceae</taxon>
        <taxon>Monoraphidium</taxon>
    </lineage>
</organism>
<dbReference type="InterPro" id="IPR018253">
    <property type="entry name" value="DnaJ_domain_CS"/>
</dbReference>
<feature type="compositionally biased region" description="Low complexity" evidence="1">
    <location>
        <begin position="1"/>
        <end position="21"/>
    </location>
</feature>